<dbReference type="GeneID" id="18930881"/>
<keyword evidence="3" id="KW-1185">Reference proteome</keyword>
<dbReference type="AlphaFoldDB" id="F4S498"/>
<dbReference type="Proteomes" id="UP000001072">
    <property type="component" value="Unassembled WGS sequence"/>
</dbReference>
<reference evidence="3" key="1">
    <citation type="journal article" date="2011" name="Proc. Natl. Acad. Sci. U.S.A.">
        <title>Obligate biotrophy features unraveled by the genomic analysis of rust fungi.</title>
        <authorList>
            <person name="Duplessis S."/>
            <person name="Cuomo C.A."/>
            <person name="Lin Y.-C."/>
            <person name="Aerts A."/>
            <person name="Tisserant E."/>
            <person name="Veneault-Fourrey C."/>
            <person name="Joly D.L."/>
            <person name="Hacquard S."/>
            <person name="Amselem J."/>
            <person name="Cantarel B.L."/>
            <person name="Chiu R."/>
            <person name="Coutinho P.M."/>
            <person name="Feau N."/>
            <person name="Field M."/>
            <person name="Frey P."/>
            <person name="Gelhaye E."/>
            <person name="Goldberg J."/>
            <person name="Grabherr M.G."/>
            <person name="Kodira C.D."/>
            <person name="Kohler A."/>
            <person name="Kuees U."/>
            <person name="Lindquist E.A."/>
            <person name="Lucas S.M."/>
            <person name="Mago R."/>
            <person name="Mauceli E."/>
            <person name="Morin E."/>
            <person name="Murat C."/>
            <person name="Pangilinan J.L."/>
            <person name="Park R."/>
            <person name="Pearson M."/>
            <person name="Quesneville H."/>
            <person name="Rouhier N."/>
            <person name="Sakthikumar S."/>
            <person name="Salamov A.A."/>
            <person name="Schmutz J."/>
            <person name="Selles B."/>
            <person name="Shapiro H."/>
            <person name="Tanguay P."/>
            <person name="Tuskan G.A."/>
            <person name="Henrissat B."/>
            <person name="Van de Peer Y."/>
            <person name="Rouze P."/>
            <person name="Ellis J.G."/>
            <person name="Dodds P.N."/>
            <person name="Schein J.E."/>
            <person name="Zhong S."/>
            <person name="Hamelin R.C."/>
            <person name="Grigoriev I.V."/>
            <person name="Szabo L.J."/>
            <person name="Martin F."/>
        </authorList>
    </citation>
    <scope>NUCLEOTIDE SEQUENCE [LARGE SCALE GENOMIC DNA]</scope>
    <source>
        <strain evidence="3">98AG31 / pathotype 3-4-7</strain>
    </source>
</reference>
<evidence type="ECO:0000313" key="3">
    <source>
        <dbReference type="Proteomes" id="UP000001072"/>
    </source>
</evidence>
<protein>
    <submittedName>
        <fullName evidence="2">Uncharacterized protein</fullName>
    </submittedName>
</protein>
<organism evidence="3">
    <name type="scientific">Melampsora larici-populina (strain 98AG31 / pathotype 3-4-7)</name>
    <name type="common">Poplar leaf rust fungus</name>
    <dbReference type="NCBI Taxonomy" id="747676"/>
    <lineage>
        <taxon>Eukaryota</taxon>
        <taxon>Fungi</taxon>
        <taxon>Dikarya</taxon>
        <taxon>Basidiomycota</taxon>
        <taxon>Pucciniomycotina</taxon>
        <taxon>Pucciniomycetes</taxon>
        <taxon>Pucciniales</taxon>
        <taxon>Melampsoraceae</taxon>
        <taxon>Melampsora</taxon>
    </lineage>
</organism>
<feature type="compositionally biased region" description="Gly residues" evidence="1">
    <location>
        <begin position="149"/>
        <end position="159"/>
    </location>
</feature>
<evidence type="ECO:0000313" key="2">
    <source>
        <dbReference type="EMBL" id="EGG00595.1"/>
    </source>
</evidence>
<gene>
    <name evidence="2" type="ORF">MELLADRAFT_67697</name>
</gene>
<dbReference type="VEuPathDB" id="FungiDB:MELLADRAFT_67697"/>
<proteinExistence type="predicted"/>
<dbReference type="KEGG" id="mlr:MELLADRAFT_67697"/>
<accession>F4S498</accession>
<dbReference type="InParanoid" id="F4S498"/>
<name>F4S498_MELLP</name>
<sequence>MADIGIRNPKIERLAERDTLRCYDDMYLDNPYAITGTKSFIYPMDGSNWEGRSSKWDDPSRTDIKEDKNETTKSTQSMRSTAWAQSRYEPHENTHASRATPQAYSHYVQSASHTQAGISQPQTDAQRGQGRYRGRNFIPNFRSNRGGRGRGGGARGGQNGSREGEGATTGSIQSDQTQRQ</sequence>
<feature type="region of interest" description="Disordered" evidence="1">
    <location>
        <begin position="49"/>
        <end position="180"/>
    </location>
</feature>
<feature type="compositionally biased region" description="Polar residues" evidence="1">
    <location>
        <begin position="72"/>
        <end position="84"/>
    </location>
</feature>
<dbReference type="EMBL" id="GL883146">
    <property type="protein sequence ID" value="EGG00595.1"/>
    <property type="molecule type" value="Genomic_DNA"/>
</dbReference>
<dbReference type="HOGENOM" id="CLU_1496553_0_0_1"/>
<evidence type="ECO:0000256" key="1">
    <source>
        <dbReference type="SAM" id="MobiDB-lite"/>
    </source>
</evidence>
<feature type="compositionally biased region" description="Basic and acidic residues" evidence="1">
    <location>
        <begin position="52"/>
        <end position="71"/>
    </location>
</feature>
<feature type="compositionally biased region" description="Polar residues" evidence="1">
    <location>
        <begin position="168"/>
        <end position="180"/>
    </location>
</feature>
<dbReference type="RefSeq" id="XP_007416242.1">
    <property type="nucleotide sequence ID" value="XM_007416180.1"/>
</dbReference>
<feature type="compositionally biased region" description="Polar residues" evidence="1">
    <location>
        <begin position="96"/>
        <end position="126"/>
    </location>
</feature>